<name>A0A449BUT4_PLAVN</name>
<dbReference type="RefSeq" id="XP_037490613.1">
    <property type="nucleotide sequence ID" value="XM_037634521.1"/>
</dbReference>
<evidence type="ECO:0000256" key="1">
    <source>
        <dbReference type="SAM" id="MobiDB-lite"/>
    </source>
</evidence>
<dbReference type="GeneID" id="19960858"/>
<accession>A0A449BUT4</accession>
<dbReference type="EMBL" id="LR215067">
    <property type="protein sequence ID" value="VEV57188.1"/>
    <property type="molecule type" value="Genomic_DNA"/>
</dbReference>
<evidence type="ECO:0000313" key="3">
    <source>
        <dbReference type="Proteomes" id="UP000290582"/>
    </source>
</evidence>
<feature type="region of interest" description="Disordered" evidence="1">
    <location>
        <begin position="111"/>
        <end position="139"/>
    </location>
</feature>
<dbReference type="AlphaFoldDB" id="A0A449BUT4"/>
<organism evidence="2 3">
    <name type="scientific">Plasmodium vinckei vinckei</name>
    <dbReference type="NCBI Taxonomy" id="54757"/>
    <lineage>
        <taxon>Eukaryota</taxon>
        <taxon>Sar</taxon>
        <taxon>Alveolata</taxon>
        <taxon>Apicomplexa</taxon>
        <taxon>Aconoidasida</taxon>
        <taxon>Haemosporida</taxon>
        <taxon>Plasmodiidae</taxon>
        <taxon>Plasmodium</taxon>
        <taxon>Plasmodium (Vinckeia)</taxon>
    </lineage>
</organism>
<dbReference type="VEuPathDB" id="PlasmoDB:PVVCY_1100680"/>
<proteinExistence type="predicted"/>
<sequence length="340" mass="40614">MKNMHFLKRFNVYFIQIGKRDFGVNVEKGLKPSSLRVRGNKNNFNDIINKYYPNRVLKKEKNELNRESNIDCESKKYYISEKVKRKMKLLNNQNDKLNMYSELAIFNEDKKKKKKNQTTDSPNENMSNSQSIITQDIKREEGNIEKKNETLEISKEEHDIQKYKNKIHKKIWISLKKNNKKDFEYYYDILNKYPLKDEVSYSILLHGKIIISDGQSLEESFNILNEMKFKKIHPSLIRFNERLLCSYVELTNLNSRPHIKQWVKVLRCVWFTSALVKARRQKYILRNINNAKKNKSVELSNFKNIFNIHNLAALYAENKDPLTKGYNEYLQHDQLINKTV</sequence>
<dbReference type="OrthoDB" id="185373at2759"/>
<reference evidence="2 3" key="1">
    <citation type="submission" date="2019-01" db="EMBL/GenBank/DDBJ databases">
        <authorList>
            <person name="Ramaprasad A."/>
        </authorList>
    </citation>
    <scope>NUCLEOTIDE SEQUENCE [LARGE SCALE GENOMIC DNA]</scope>
</reference>
<evidence type="ECO:0000313" key="2">
    <source>
        <dbReference type="EMBL" id="VEV57188.1"/>
    </source>
</evidence>
<feature type="compositionally biased region" description="Polar residues" evidence="1">
    <location>
        <begin position="118"/>
        <end position="134"/>
    </location>
</feature>
<dbReference type="Proteomes" id="UP000290582">
    <property type="component" value="Chromosome PVVCY_11"/>
</dbReference>
<gene>
    <name evidence="2" type="ORF">PVVCY_1100680</name>
</gene>
<protein>
    <submittedName>
        <fullName evidence="2">Uncharacterized protein</fullName>
    </submittedName>
</protein>
<dbReference type="KEGG" id="pvv:PVVCY_1100680"/>